<evidence type="ECO:0000256" key="7">
    <source>
        <dbReference type="ARBA" id="ARBA00022989"/>
    </source>
</evidence>
<dbReference type="Pfam" id="PF11051">
    <property type="entry name" value="Mannosyl_trans3"/>
    <property type="match status" value="1"/>
</dbReference>
<dbReference type="Proteomes" id="UP000005666">
    <property type="component" value="Chromosome 8"/>
</dbReference>
<dbReference type="HOGENOM" id="CLU_015387_1_1_1"/>
<keyword evidence="3" id="KW-0328">Glycosyltransferase</keyword>
<dbReference type="AlphaFoldDB" id="G8BWT1"/>
<dbReference type="GO" id="GO:0016020">
    <property type="term" value="C:membrane"/>
    <property type="evidence" value="ECO:0007669"/>
    <property type="project" value="UniProtKB-SubCell"/>
</dbReference>
<dbReference type="EMBL" id="HE612863">
    <property type="protein sequence ID" value="CCE64235.1"/>
    <property type="molecule type" value="Genomic_DNA"/>
</dbReference>
<dbReference type="KEGG" id="tpf:TPHA_0H00240"/>
<dbReference type="PANTHER" id="PTHR31392">
    <property type="entry name" value="ALPHA-1,3-MANNOSYLTRANSFERASE MNN1-RELATED"/>
    <property type="match status" value="1"/>
</dbReference>
<dbReference type="eggNOG" id="ENOG502RZ48">
    <property type="taxonomic scope" value="Eukaryota"/>
</dbReference>
<evidence type="ECO:0000256" key="8">
    <source>
        <dbReference type="ARBA" id="ARBA00023136"/>
    </source>
</evidence>
<evidence type="ECO:0000256" key="3">
    <source>
        <dbReference type="ARBA" id="ARBA00022676"/>
    </source>
</evidence>
<evidence type="ECO:0000256" key="4">
    <source>
        <dbReference type="ARBA" id="ARBA00022679"/>
    </source>
</evidence>
<keyword evidence="4" id="KW-0808">Transferase</keyword>
<evidence type="ECO:0000256" key="10">
    <source>
        <dbReference type="SAM" id="MobiDB-lite"/>
    </source>
</evidence>
<evidence type="ECO:0000256" key="2">
    <source>
        <dbReference type="ARBA" id="ARBA00009105"/>
    </source>
</evidence>
<dbReference type="GeneID" id="11534199"/>
<comment type="subcellular location">
    <subcellularLocation>
        <location evidence="1">Membrane</location>
        <topology evidence="1">Single-pass type II membrane protein</topology>
    </subcellularLocation>
</comment>
<keyword evidence="12" id="KW-1185">Reference proteome</keyword>
<reference evidence="11 12" key="1">
    <citation type="journal article" date="2011" name="Proc. Natl. Acad. Sci. U.S.A.">
        <title>Evolutionary erosion of yeast sex chromosomes by mating-type switching accidents.</title>
        <authorList>
            <person name="Gordon J.L."/>
            <person name="Armisen D."/>
            <person name="Proux-Wera E."/>
            <person name="Oheigeartaigh S.S."/>
            <person name="Byrne K.P."/>
            <person name="Wolfe K.H."/>
        </authorList>
    </citation>
    <scope>NUCLEOTIDE SEQUENCE [LARGE SCALE GENOMIC DNA]</scope>
    <source>
        <strain evidence="12">ATCC 24235 / CBS 4417 / NBRC 1672 / NRRL Y-8282 / UCD 70-5</strain>
    </source>
</reference>
<dbReference type="InterPro" id="IPR022751">
    <property type="entry name" value="Alpha_mannosyltransferase"/>
</dbReference>
<dbReference type="SUPFAM" id="SSF53448">
    <property type="entry name" value="Nucleotide-diphospho-sugar transferases"/>
    <property type="match status" value="1"/>
</dbReference>
<keyword evidence="5" id="KW-0812">Transmembrane</keyword>
<keyword evidence="8" id="KW-0472">Membrane</keyword>
<dbReference type="GO" id="GO:0006493">
    <property type="term" value="P:protein O-linked glycosylation"/>
    <property type="evidence" value="ECO:0007669"/>
    <property type="project" value="TreeGrafter"/>
</dbReference>
<keyword evidence="9" id="KW-0325">Glycoprotein</keyword>
<dbReference type="OrthoDB" id="430354at2759"/>
<evidence type="ECO:0000256" key="9">
    <source>
        <dbReference type="ARBA" id="ARBA00023180"/>
    </source>
</evidence>
<dbReference type="STRING" id="1071381.G8BWT1"/>
<organism evidence="11 12">
    <name type="scientific">Tetrapisispora phaffii (strain ATCC 24235 / CBS 4417 / NBRC 1672 / NRRL Y-8282 / UCD 70-5)</name>
    <name type="common">Yeast</name>
    <name type="synonym">Fabospora phaffii</name>
    <dbReference type="NCBI Taxonomy" id="1071381"/>
    <lineage>
        <taxon>Eukaryota</taxon>
        <taxon>Fungi</taxon>
        <taxon>Dikarya</taxon>
        <taxon>Ascomycota</taxon>
        <taxon>Saccharomycotina</taxon>
        <taxon>Saccharomycetes</taxon>
        <taxon>Saccharomycetales</taxon>
        <taxon>Saccharomycetaceae</taxon>
        <taxon>Tetrapisispora</taxon>
    </lineage>
</organism>
<evidence type="ECO:0008006" key="13">
    <source>
        <dbReference type="Google" id="ProtNLM"/>
    </source>
</evidence>
<name>G8BWT1_TETPH</name>
<evidence type="ECO:0000256" key="1">
    <source>
        <dbReference type="ARBA" id="ARBA00004606"/>
    </source>
</evidence>
<accession>G8BWT1</accession>
<dbReference type="GO" id="GO:0000033">
    <property type="term" value="F:alpha-1,3-mannosyltransferase activity"/>
    <property type="evidence" value="ECO:0007669"/>
    <property type="project" value="TreeGrafter"/>
</dbReference>
<keyword evidence="6" id="KW-0735">Signal-anchor</keyword>
<evidence type="ECO:0000313" key="12">
    <source>
        <dbReference type="Proteomes" id="UP000005666"/>
    </source>
</evidence>
<dbReference type="GO" id="GO:0005794">
    <property type="term" value="C:Golgi apparatus"/>
    <property type="evidence" value="ECO:0007669"/>
    <property type="project" value="TreeGrafter"/>
</dbReference>
<feature type="region of interest" description="Disordered" evidence="10">
    <location>
        <begin position="787"/>
        <end position="829"/>
    </location>
</feature>
<evidence type="ECO:0000256" key="5">
    <source>
        <dbReference type="ARBA" id="ARBA00022692"/>
    </source>
</evidence>
<sequence length="829" mass="96642">MRVSIIRILKSRKGIRTSFKLLGLLVVLLIIVGISHHDKSSAELLKNIDFFTFTIGNNLFEAGHFKYFANNKDWNPHYEDYFPELRQSIAEKQFLSSSENINEFNEDPISPFDSIPDYDNYIHDQAEKSSSFRSLFSGSYFRDLDAFTKCQFYFNNLYQTKPDWNNDVHEHGLVLNTIRVDKQGQKKEVKVDEKTKMTMRKKDLNLVNERLRIYDFCFIKNKFDITKMFGSIEHNPVVSILESQLGRKSDRNKINPLEFQQRMFPYLQKFESAKDFNKIMPRYSRGDGVWYEKGSFPTAFTSFSTYSDYESNPSETAFVDFTYDVKKSIWTNWNSISDLIPSWKRGIIISMSDHQLVTALKWLAAARHAKVTLPIFFMFKNDDVSKETMHKLHRVARSYDVDIPNSKNYPKLDIWFIDLKPSIETSKVNEFTKYKNKWLALLLNPLKEVLFLDTDTVNYMDPNFYFETEQFKNTGTLFFRDRFLNIGKSEVCSQISETLSPNFQESFYFGKLPLFDNNYILKNLTETDLTTEELVFKSYFDNNIQHELESGLMALDKENHIIPLLISRNLNLYKPFAGCSHGDKEFFWLGFVASGAPFSIYPVRAGTVGEVLTETDTRERVQKRICNLQLVHFAEDKSILWMNGGANNCKFPGFAAADWQNPKLKGYISKFESFESFRDYYEYLPIKTDYGIIADGTMRSSWDKKFNHCKNINWCAVYVKTSNKLNFEEDEVHGELFRLDPEVKRTVDDLNFVWATFNVTQVITDQDIKSIKKAARELSGLDKALKEEAEKKAKEEAEKKAKEEAEKKAEKEAEKKAKAAAEKKAEEEN</sequence>
<evidence type="ECO:0000313" key="11">
    <source>
        <dbReference type="EMBL" id="CCE64235.1"/>
    </source>
</evidence>
<protein>
    <recommendedName>
        <fullName evidence="13">Alpha-1,3-mannosyltransferase</fullName>
    </recommendedName>
</protein>
<dbReference type="InterPro" id="IPR029044">
    <property type="entry name" value="Nucleotide-diphossugar_trans"/>
</dbReference>
<evidence type="ECO:0000256" key="6">
    <source>
        <dbReference type="ARBA" id="ARBA00022968"/>
    </source>
</evidence>
<gene>
    <name evidence="11" type="primary">TPHA0H00240</name>
    <name evidence="11" type="ordered locus">TPHA_0H00240</name>
</gene>
<dbReference type="RefSeq" id="XP_003686669.1">
    <property type="nucleotide sequence ID" value="XM_003686621.1"/>
</dbReference>
<dbReference type="PANTHER" id="PTHR31392:SF1">
    <property type="entry name" value="ALPHA-1,3-MANNOSYLTRANSFERASE MNN1-RELATED"/>
    <property type="match status" value="1"/>
</dbReference>
<dbReference type="OMA" id="NINWCAV"/>
<keyword evidence="7" id="KW-1133">Transmembrane helix</keyword>
<proteinExistence type="inferred from homology"/>
<comment type="similarity">
    <text evidence="2">Belongs to the MNN1/MNT family.</text>
</comment>